<dbReference type="Proteomes" id="UP000612585">
    <property type="component" value="Unassembled WGS sequence"/>
</dbReference>
<proteinExistence type="predicted"/>
<dbReference type="AlphaFoldDB" id="A0A8J4E0R0"/>
<dbReference type="RefSeq" id="WP_203998043.1">
    <property type="nucleotide sequence ID" value="NZ_BOPG01000033.1"/>
</dbReference>
<sequence>MSTITVPVLPHEDDVVESAPAALWAVETHAWTELPDDVIALVATPLVVCAESR</sequence>
<comment type="caution">
    <text evidence="1">The sequence shown here is derived from an EMBL/GenBank/DDBJ whole genome shotgun (WGS) entry which is preliminary data.</text>
</comment>
<keyword evidence="2" id="KW-1185">Reference proteome</keyword>
<evidence type="ECO:0000313" key="2">
    <source>
        <dbReference type="Proteomes" id="UP000612585"/>
    </source>
</evidence>
<dbReference type="EMBL" id="BOPG01000033">
    <property type="protein sequence ID" value="GIJ58000.1"/>
    <property type="molecule type" value="Genomic_DNA"/>
</dbReference>
<protein>
    <submittedName>
        <fullName evidence="1">Uncharacterized protein</fullName>
    </submittedName>
</protein>
<gene>
    <name evidence="1" type="ORF">Vau01_055160</name>
</gene>
<name>A0A8J4E0R0_9ACTN</name>
<evidence type="ECO:0000313" key="1">
    <source>
        <dbReference type="EMBL" id="GIJ58000.1"/>
    </source>
</evidence>
<reference evidence="1" key="1">
    <citation type="submission" date="2021-01" db="EMBL/GenBank/DDBJ databases">
        <title>Whole genome shotgun sequence of Virgisporangium aurantiacum NBRC 16421.</title>
        <authorList>
            <person name="Komaki H."/>
            <person name="Tamura T."/>
        </authorList>
    </citation>
    <scope>NUCLEOTIDE SEQUENCE</scope>
    <source>
        <strain evidence="1">NBRC 16421</strain>
    </source>
</reference>
<accession>A0A8J4E0R0</accession>
<organism evidence="1 2">
    <name type="scientific">Virgisporangium aurantiacum</name>
    <dbReference type="NCBI Taxonomy" id="175570"/>
    <lineage>
        <taxon>Bacteria</taxon>
        <taxon>Bacillati</taxon>
        <taxon>Actinomycetota</taxon>
        <taxon>Actinomycetes</taxon>
        <taxon>Micromonosporales</taxon>
        <taxon>Micromonosporaceae</taxon>
        <taxon>Virgisporangium</taxon>
    </lineage>
</organism>